<evidence type="ECO:0000256" key="1">
    <source>
        <dbReference type="ARBA" id="ARBA00008791"/>
    </source>
</evidence>
<dbReference type="SUPFAM" id="SSF52402">
    <property type="entry name" value="Adenine nucleotide alpha hydrolases-like"/>
    <property type="match status" value="1"/>
</dbReference>
<dbReference type="CDD" id="cd00293">
    <property type="entry name" value="USP-like"/>
    <property type="match status" value="1"/>
</dbReference>
<dbReference type="PANTHER" id="PTHR46268">
    <property type="entry name" value="STRESS RESPONSE PROTEIN NHAX"/>
    <property type="match status" value="1"/>
</dbReference>
<evidence type="ECO:0000259" key="2">
    <source>
        <dbReference type="Pfam" id="PF00582"/>
    </source>
</evidence>
<name>A0A0M2PSX0_PROHO</name>
<reference evidence="3" key="1">
    <citation type="submission" date="2012-04" db="EMBL/GenBank/DDBJ databases">
        <authorList>
            <person name="Borisov I.G."/>
            <person name="Ivanikova N.V."/>
            <person name="Pinevich A.V."/>
        </authorList>
    </citation>
    <scope>NUCLEOTIDE SEQUENCE</scope>
    <source>
        <strain evidence="3">CALU 1027</strain>
    </source>
</reference>
<comment type="similarity">
    <text evidence="1">Belongs to the universal stress protein A family.</text>
</comment>
<protein>
    <recommendedName>
        <fullName evidence="2">UspA domain-containing protein</fullName>
    </recommendedName>
</protein>
<dbReference type="RefSeq" id="WP_017712726.1">
    <property type="nucleotide sequence ID" value="NZ_KB235937.1"/>
</dbReference>
<dbReference type="AlphaFoldDB" id="A0A0M2PSX0"/>
<organism evidence="3 4">
    <name type="scientific">Prochlorothrix hollandica PCC 9006 = CALU 1027</name>
    <dbReference type="NCBI Taxonomy" id="317619"/>
    <lineage>
        <taxon>Bacteria</taxon>
        <taxon>Bacillati</taxon>
        <taxon>Cyanobacteriota</taxon>
        <taxon>Cyanophyceae</taxon>
        <taxon>Prochlorotrichales</taxon>
        <taxon>Prochlorotrichaceae</taxon>
        <taxon>Prochlorothrix</taxon>
    </lineage>
</organism>
<dbReference type="STRING" id="317619.GCA_000332315_02339"/>
<proteinExistence type="inferred from homology"/>
<gene>
    <name evidence="3" type="ORF">PROH_15845</name>
</gene>
<dbReference type="InterPro" id="IPR006016">
    <property type="entry name" value="UspA"/>
</dbReference>
<accession>A0A0M2PSX0</accession>
<keyword evidence="4" id="KW-1185">Reference proteome</keyword>
<comment type="caution">
    <text evidence="3">The sequence shown here is derived from an EMBL/GenBank/DDBJ whole genome shotgun (WGS) entry which is preliminary data.</text>
</comment>
<dbReference type="PRINTS" id="PR01438">
    <property type="entry name" value="UNVRSLSTRESS"/>
</dbReference>
<evidence type="ECO:0000313" key="3">
    <source>
        <dbReference type="EMBL" id="KKI99219.1"/>
    </source>
</evidence>
<dbReference type="eggNOG" id="COG0589">
    <property type="taxonomic scope" value="Bacteria"/>
</dbReference>
<dbReference type="Proteomes" id="UP000034681">
    <property type="component" value="Unassembled WGS sequence"/>
</dbReference>
<dbReference type="PANTHER" id="PTHR46268:SF8">
    <property type="entry name" value="UNIVERSAL STRESS PROTEIN SLL1388"/>
    <property type="match status" value="1"/>
</dbReference>
<evidence type="ECO:0000313" key="4">
    <source>
        <dbReference type="Proteomes" id="UP000034681"/>
    </source>
</evidence>
<dbReference type="Pfam" id="PF00582">
    <property type="entry name" value="Usp"/>
    <property type="match status" value="1"/>
</dbReference>
<dbReference type="InterPro" id="IPR006015">
    <property type="entry name" value="Universal_stress_UspA"/>
</dbReference>
<dbReference type="InterPro" id="IPR014729">
    <property type="entry name" value="Rossmann-like_a/b/a_fold"/>
</dbReference>
<feature type="domain" description="UspA" evidence="2">
    <location>
        <begin position="24"/>
        <end position="179"/>
    </location>
</feature>
<dbReference type="Gene3D" id="3.40.50.620">
    <property type="entry name" value="HUPs"/>
    <property type="match status" value="1"/>
</dbReference>
<dbReference type="EMBL" id="AJTX02000006">
    <property type="protein sequence ID" value="KKI99219.1"/>
    <property type="molecule type" value="Genomic_DNA"/>
</dbReference>
<sequence>MTTQPIASTQTETIPEPLLQPLTVRKILVALDQSPAAPKVFNQALSLATAYQSKLKILSCIANNSPTVAMAPGDFLGAEIYGVDTGTAVAIAEQQMHKSLEDLQLWLQQYAEVATRKGIPTEFDYFCGEPGPSICAAAQEWGSDMVVVGRRGRKGLSEILLGSVSNYVLHHAPCSVLTVQGQS</sequence>
<dbReference type="OrthoDB" id="516822at2"/>